<dbReference type="InterPro" id="IPR036397">
    <property type="entry name" value="RNaseH_sf"/>
</dbReference>
<dbReference type="InterPro" id="IPR001584">
    <property type="entry name" value="Integrase_cat-core"/>
</dbReference>
<evidence type="ECO:0000259" key="1">
    <source>
        <dbReference type="PROSITE" id="PS50994"/>
    </source>
</evidence>
<protein>
    <submittedName>
        <fullName evidence="2">Nucleotidyltransferase, ribonuclease H</fullName>
    </submittedName>
</protein>
<dbReference type="EMBL" id="BQNB010014785">
    <property type="protein sequence ID" value="GJT32340.1"/>
    <property type="molecule type" value="Genomic_DNA"/>
</dbReference>
<dbReference type="InterPro" id="IPR041588">
    <property type="entry name" value="Integrase_H2C2"/>
</dbReference>
<dbReference type="PANTHER" id="PTHR45835">
    <property type="entry name" value="YALI0A06105P"/>
    <property type="match status" value="1"/>
</dbReference>
<feature type="domain" description="Integrase catalytic" evidence="1">
    <location>
        <begin position="44"/>
        <end position="128"/>
    </location>
</feature>
<dbReference type="Proteomes" id="UP001151760">
    <property type="component" value="Unassembled WGS sequence"/>
</dbReference>
<dbReference type="InterPro" id="IPR012337">
    <property type="entry name" value="RNaseH-like_sf"/>
</dbReference>
<gene>
    <name evidence="2" type="ORF">Tco_0922759</name>
</gene>
<organism evidence="2 3">
    <name type="scientific">Tanacetum coccineum</name>
    <dbReference type="NCBI Taxonomy" id="301880"/>
    <lineage>
        <taxon>Eukaryota</taxon>
        <taxon>Viridiplantae</taxon>
        <taxon>Streptophyta</taxon>
        <taxon>Embryophyta</taxon>
        <taxon>Tracheophyta</taxon>
        <taxon>Spermatophyta</taxon>
        <taxon>Magnoliopsida</taxon>
        <taxon>eudicotyledons</taxon>
        <taxon>Gunneridae</taxon>
        <taxon>Pentapetalae</taxon>
        <taxon>asterids</taxon>
        <taxon>campanulids</taxon>
        <taxon>Asterales</taxon>
        <taxon>Asteraceae</taxon>
        <taxon>Asteroideae</taxon>
        <taxon>Anthemideae</taxon>
        <taxon>Anthemidinae</taxon>
        <taxon>Tanacetum</taxon>
    </lineage>
</organism>
<sequence>MYYNLKLDYWWLGMKRDIVKYVEQCLTCLQVKFEHQQPYGKFQPLEIPVWKYEKITMDLIMKLAKTLRQCDAIWVIVDHLTKSAILLPIKESMYSEALAELYLYEVVARHEVPVSIVSDRDNRFTSRF</sequence>
<reference evidence="2" key="1">
    <citation type="journal article" date="2022" name="Int. J. Mol. Sci.">
        <title>Draft Genome of Tanacetum Coccineum: Genomic Comparison of Closely Related Tanacetum-Family Plants.</title>
        <authorList>
            <person name="Yamashiro T."/>
            <person name="Shiraishi A."/>
            <person name="Nakayama K."/>
            <person name="Satake H."/>
        </authorList>
    </citation>
    <scope>NUCLEOTIDE SEQUENCE</scope>
</reference>
<dbReference type="Gene3D" id="1.10.340.70">
    <property type="match status" value="1"/>
</dbReference>
<proteinExistence type="predicted"/>
<evidence type="ECO:0000313" key="2">
    <source>
        <dbReference type="EMBL" id="GJT32340.1"/>
    </source>
</evidence>
<accession>A0ABQ5CZ10</accession>
<evidence type="ECO:0000313" key="3">
    <source>
        <dbReference type="Proteomes" id="UP001151760"/>
    </source>
</evidence>
<dbReference type="PROSITE" id="PS50994">
    <property type="entry name" value="INTEGRASE"/>
    <property type="match status" value="1"/>
</dbReference>
<dbReference type="PANTHER" id="PTHR45835:SF101">
    <property type="entry name" value="NUCLEOTIDYLTRANSFERASE, RIBONUCLEASE H"/>
    <property type="match status" value="1"/>
</dbReference>
<name>A0ABQ5CZ10_9ASTR</name>
<dbReference type="SUPFAM" id="SSF53098">
    <property type="entry name" value="Ribonuclease H-like"/>
    <property type="match status" value="1"/>
</dbReference>
<comment type="caution">
    <text evidence="2">The sequence shown here is derived from an EMBL/GenBank/DDBJ whole genome shotgun (WGS) entry which is preliminary data.</text>
</comment>
<reference evidence="2" key="2">
    <citation type="submission" date="2022-01" db="EMBL/GenBank/DDBJ databases">
        <authorList>
            <person name="Yamashiro T."/>
            <person name="Shiraishi A."/>
            <person name="Satake H."/>
            <person name="Nakayama K."/>
        </authorList>
    </citation>
    <scope>NUCLEOTIDE SEQUENCE</scope>
</reference>
<dbReference type="Pfam" id="PF17921">
    <property type="entry name" value="Integrase_H2C2"/>
    <property type="match status" value="1"/>
</dbReference>
<keyword evidence="3" id="KW-1185">Reference proteome</keyword>
<dbReference type="Gene3D" id="3.30.420.10">
    <property type="entry name" value="Ribonuclease H-like superfamily/Ribonuclease H"/>
    <property type="match status" value="1"/>
</dbReference>